<dbReference type="FunFam" id="1.20.1280.50:FF:000002">
    <property type="entry name" value="F-box only protein 44"/>
    <property type="match status" value="1"/>
</dbReference>
<name>A0A8C4T7P0_ERPCA</name>
<dbReference type="PROSITE" id="PS50181">
    <property type="entry name" value="FBOX"/>
    <property type="match status" value="1"/>
</dbReference>
<evidence type="ECO:0000313" key="3">
    <source>
        <dbReference type="Proteomes" id="UP000694620"/>
    </source>
</evidence>
<protein>
    <recommendedName>
        <fullName evidence="1">F-box domain-containing protein</fullName>
    </recommendedName>
</protein>
<keyword evidence="3" id="KW-1185">Reference proteome</keyword>
<evidence type="ECO:0000259" key="1">
    <source>
        <dbReference type="PROSITE" id="PS50181"/>
    </source>
</evidence>
<dbReference type="InterPro" id="IPR036047">
    <property type="entry name" value="F-box-like_dom_sf"/>
</dbReference>
<dbReference type="Pfam" id="PF00646">
    <property type="entry name" value="F-box"/>
    <property type="match status" value="1"/>
</dbReference>
<dbReference type="AlphaFoldDB" id="A0A8C4T7P0"/>
<dbReference type="SUPFAM" id="SSF81383">
    <property type="entry name" value="F-box domain"/>
    <property type="match status" value="1"/>
</dbReference>
<organism evidence="2 3">
    <name type="scientific">Erpetoichthys calabaricus</name>
    <name type="common">Rope fish</name>
    <name type="synonym">Calamoichthys calabaricus</name>
    <dbReference type="NCBI Taxonomy" id="27687"/>
    <lineage>
        <taxon>Eukaryota</taxon>
        <taxon>Metazoa</taxon>
        <taxon>Chordata</taxon>
        <taxon>Craniata</taxon>
        <taxon>Vertebrata</taxon>
        <taxon>Euteleostomi</taxon>
        <taxon>Actinopterygii</taxon>
        <taxon>Polypteriformes</taxon>
        <taxon>Polypteridae</taxon>
        <taxon>Erpetoichthys</taxon>
    </lineage>
</organism>
<feature type="domain" description="F-box" evidence="1">
    <location>
        <begin position="19"/>
        <end position="66"/>
    </location>
</feature>
<dbReference type="InterPro" id="IPR001810">
    <property type="entry name" value="F-box_dom"/>
</dbReference>
<sequence length="149" mass="17296">MGASRRLFTERNVKDVKLVMDLSEVSDDILFLILIHVPFCELITNCRLVCKRWKDVVDSQALWRMKYEQALSKKLQMRLPSNTDWKNLKCLHYSQCGVTCTVNKIENSRDFIRASTKIQNHYQGSENVTVLAFCTVFVPPSESCYCTHI</sequence>
<dbReference type="Gene3D" id="1.20.1280.50">
    <property type="match status" value="1"/>
</dbReference>
<dbReference type="GeneTree" id="ENSGT01050000246180"/>
<accession>A0A8C4T7P0</accession>
<dbReference type="Proteomes" id="UP000694620">
    <property type="component" value="Unassembled WGS sequence"/>
</dbReference>
<proteinExistence type="predicted"/>
<reference evidence="2" key="2">
    <citation type="submission" date="2025-09" db="UniProtKB">
        <authorList>
            <consortium name="Ensembl"/>
        </authorList>
    </citation>
    <scope>IDENTIFICATION</scope>
</reference>
<reference evidence="2" key="1">
    <citation type="submission" date="2025-08" db="UniProtKB">
        <authorList>
            <consortium name="Ensembl"/>
        </authorList>
    </citation>
    <scope>IDENTIFICATION</scope>
</reference>
<dbReference type="Ensembl" id="ENSECRT00000028090.1">
    <property type="protein sequence ID" value="ENSECRP00000027516.1"/>
    <property type="gene ID" value="ENSECRG00000018626.1"/>
</dbReference>
<dbReference type="CDD" id="cd22083">
    <property type="entry name" value="F-box_FBA"/>
    <property type="match status" value="1"/>
</dbReference>
<evidence type="ECO:0000313" key="2">
    <source>
        <dbReference type="Ensembl" id="ENSECRP00000027516.1"/>
    </source>
</evidence>